<keyword evidence="2 8" id="KW-1003">Cell membrane</keyword>
<reference evidence="9 10" key="1">
    <citation type="submission" date="2011-08" db="EMBL/GenBank/DDBJ databases">
        <authorList>
            <person name="Weinstock G."/>
            <person name="Sodergren E."/>
            <person name="Clifton S."/>
            <person name="Fulton L."/>
            <person name="Fulton B."/>
            <person name="Courtney L."/>
            <person name="Fronick C."/>
            <person name="Harrison M."/>
            <person name="Strong C."/>
            <person name="Farmer C."/>
            <person name="Delahaunty K."/>
            <person name="Markovic C."/>
            <person name="Hall O."/>
            <person name="Minx P."/>
            <person name="Tomlinson C."/>
            <person name="Mitreva M."/>
            <person name="Hou S."/>
            <person name="Chen J."/>
            <person name="Wollam A."/>
            <person name="Pepin K.H."/>
            <person name="Johnson M."/>
            <person name="Bhonagiri V."/>
            <person name="Zhang X."/>
            <person name="Suruliraj S."/>
            <person name="Warren W."/>
            <person name="Chinwalla A."/>
            <person name="Mardis E.R."/>
            <person name="Wilson R.K."/>
        </authorList>
    </citation>
    <scope>NUCLEOTIDE SEQUENCE [LARGE SCALE GENOMIC DNA]</scope>
    <source>
        <strain evidence="9 10">DP7</strain>
    </source>
</reference>
<evidence type="ECO:0000256" key="7">
    <source>
        <dbReference type="ARBA" id="ARBA00023211"/>
    </source>
</evidence>
<accession>G9XT82</accession>
<keyword evidence="7 8" id="KW-0464">Manganese</keyword>
<organism evidence="9 10">
    <name type="scientific">Desulfitobacterium hafniense DP7</name>
    <dbReference type="NCBI Taxonomy" id="537010"/>
    <lineage>
        <taxon>Bacteria</taxon>
        <taxon>Bacillati</taxon>
        <taxon>Bacillota</taxon>
        <taxon>Clostridia</taxon>
        <taxon>Eubacteriales</taxon>
        <taxon>Desulfitobacteriaceae</taxon>
        <taxon>Desulfitobacterium</taxon>
    </lineage>
</organism>
<dbReference type="GO" id="GO:0005384">
    <property type="term" value="F:manganese ion transmembrane transporter activity"/>
    <property type="evidence" value="ECO:0007669"/>
    <property type="project" value="UniProtKB-UniRule"/>
</dbReference>
<evidence type="ECO:0000256" key="3">
    <source>
        <dbReference type="ARBA" id="ARBA00022692"/>
    </source>
</evidence>
<dbReference type="InterPro" id="IPR003810">
    <property type="entry name" value="Mntp/YtaF"/>
</dbReference>
<evidence type="ECO:0000256" key="6">
    <source>
        <dbReference type="ARBA" id="ARBA00023136"/>
    </source>
</evidence>
<keyword evidence="3 8" id="KW-0812">Transmembrane</keyword>
<evidence type="ECO:0000313" key="9">
    <source>
        <dbReference type="EMBL" id="EHL05048.1"/>
    </source>
</evidence>
<dbReference type="HOGENOM" id="CLU_096410_1_1_9"/>
<name>G9XT82_DESHA</name>
<dbReference type="PATRIC" id="fig|537010.4.peg.3913"/>
<keyword evidence="4 8" id="KW-1133">Transmembrane helix</keyword>
<dbReference type="PANTHER" id="PTHR35529">
    <property type="entry name" value="MANGANESE EFFLUX PUMP MNTP-RELATED"/>
    <property type="match status" value="1"/>
</dbReference>
<feature type="transmembrane region" description="Helical" evidence="8">
    <location>
        <begin position="119"/>
        <end position="143"/>
    </location>
</feature>
<dbReference type="EMBL" id="AFZX01000108">
    <property type="protein sequence ID" value="EHL05048.1"/>
    <property type="molecule type" value="Genomic_DNA"/>
</dbReference>
<evidence type="ECO:0000313" key="10">
    <source>
        <dbReference type="Proteomes" id="UP000004416"/>
    </source>
</evidence>
<evidence type="ECO:0000256" key="4">
    <source>
        <dbReference type="ARBA" id="ARBA00022989"/>
    </source>
</evidence>
<sequence length="206" mass="21772">MYSTFEQEEWGLNLAWILALSVALGADAFSLALAIGLVGVGKRMTLRLSLLVAVFHVFMPLGGLFLGQTLGMFLGHLAKGIGALVLLWLGGRMIFHVWRPEAEYIPLSKARANLNRRQLPTGVSLSGIGMYALAASVSLDALSVGFSLGTVDSRIGLTVLVMGTVAGIMMGGGLVLGRYVGSWLGKRAEIVGGFVLVIIGLRMLLG</sequence>
<feature type="transmembrane region" description="Helical" evidence="8">
    <location>
        <begin position="14"/>
        <end position="38"/>
    </location>
</feature>
<evidence type="ECO:0000256" key="1">
    <source>
        <dbReference type="ARBA" id="ARBA00022448"/>
    </source>
</evidence>
<proteinExistence type="inferred from homology"/>
<evidence type="ECO:0000256" key="5">
    <source>
        <dbReference type="ARBA" id="ARBA00023065"/>
    </source>
</evidence>
<dbReference type="GO" id="GO:0005886">
    <property type="term" value="C:plasma membrane"/>
    <property type="evidence" value="ECO:0007669"/>
    <property type="project" value="UniProtKB-SubCell"/>
</dbReference>
<dbReference type="Pfam" id="PF02659">
    <property type="entry name" value="Mntp"/>
    <property type="match status" value="1"/>
</dbReference>
<protein>
    <recommendedName>
        <fullName evidence="8">Putative manganese efflux pump MntP</fullName>
    </recommendedName>
</protein>
<comment type="similarity">
    <text evidence="8">Belongs to the MntP (TC 9.B.29) family.</text>
</comment>
<keyword evidence="5 8" id="KW-0406">Ion transport</keyword>
<dbReference type="AlphaFoldDB" id="G9XT82"/>
<feature type="transmembrane region" description="Helical" evidence="8">
    <location>
        <begin position="155"/>
        <end position="176"/>
    </location>
</feature>
<comment type="subcellular location">
    <subcellularLocation>
        <location evidence="8">Cell membrane</location>
        <topology evidence="8">Multi-pass membrane protein</topology>
    </subcellularLocation>
</comment>
<evidence type="ECO:0000256" key="2">
    <source>
        <dbReference type="ARBA" id="ARBA00022475"/>
    </source>
</evidence>
<gene>
    <name evidence="8" type="primary">mntP</name>
    <name evidence="9" type="ORF">HMPREF0322_04188</name>
</gene>
<comment type="function">
    <text evidence="8">Probably functions as a manganese efflux pump.</text>
</comment>
<dbReference type="HAMAP" id="MF_01521">
    <property type="entry name" value="MntP_pump"/>
    <property type="match status" value="1"/>
</dbReference>
<keyword evidence="6 8" id="KW-0472">Membrane</keyword>
<dbReference type="PANTHER" id="PTHR35529:SF1">
    <property type="entry name" value="MANGANESE EFFLUX PUMP MNTP-RELATED"/>
    <property type="match status" value="1"/>
</dbReference>
<comment type="caution">
    <text evidence="9">The sequence shown here is derived from an EMBL/GenBank/DDBJ whole genome shotgun (WGS) entry which is preliminary data.</text>
</comment>
<evidence type="ECO:0000256" key="8">
    <source>
        <dbReference type="HAMAP-Rule" id="MF_01521"/>
    </source>
</evidence>
<dbReference type="InterPro" id="IPR022929">
    <property type="entry name" value="Put_MntP"/>
</dbReference>
<feature type="transmembrane region" description="Helical" evidence="8">
    <location>
        <begin position="188"/>
        <end position="205"/>
    </location>
</feature>
<feature type="transmembrane region" description="Helical" evidence="8">
    <location>
        <begin position="50"/>
        <end position="74"/>
    </location>
</feature>
<dbReference type="Proteomes" id="UP000004416">
    <property type="component" value="Unassembled WGS sequence"/>
</dbReference>
<keyword evidence="1 8" id="KW-0813">Transport</keyword>